<dbReference type="PANTHER" id="PTHR45746">
    <property type="entry name" value="LP21163P"/>
    <property type="match status" value="1"/>
</dbReference>
<evidence type="ECO:0000259" key="3">
    <source>
        <dbReference type="PROSITE" id="PS50132"/>
    </source>
</evidence>
<dbReference type="InterPro" id="IPR016137">
    <property type="entry name" value="RGS"/>
</dbReference>
<dbReference type="InterPro" id="IPR036305">
    <property type="entry name" value="RGS_sf"/>
</dbReference>
<dbReference type="InterPro" id="IPR036390">
    <property type="entry name" value="WH_DNA-bd_sf"/>
</dbReference>
<dbReference type="Pfam" id="PF00610">
    <property type="entry name" value="DEP"/>
    <property type="match status" value="1"/>
</dbReference>
<keyword evidence="1" id="KW-0734">Signal transduction inhibitor</keyword>
<dbReference type="Gene3D" id="4.10.260.10">
    <property type="entry name" value="Transducin (heterotrimeric G protein), gamma chain"/>
    <property type="match status" value="1"/>
</dbReference>
<dbReference type="Pfam" id="PF00631">
    <property type="entry name" value="G-gamma"/>
    <property type="match status" value="1"/>
</dbReference>
<dbReference type="GO" id="GO:0005737">
    <property type="term" value="C:cytoplasm"/>
    <property type="evidence" value="ECO:0007669"/>
    <property type="project" value="TreeGrafter"/>
</dbReference>
<dbReference type="Gene3D" id="1.10.167.10">
    <property type="entry name" value="Regulator of G-protein Signalling 4, domain 2"/>
    <property type="match status" value="1"/>
</dbReference>
<dbReference type="Ensembl" id="ENSOMET00000004896.1">
    <property type="protein sequence ID" value="ENSOMEP00000006977.1"/>
    <property type="gene ID" value="ENSOMEG00000000794.1"/>
</dbReference>
<feature type="domain" description="DEP" evidence="4">
    <location>
        <begin position="32"/>
        <end position="107"/>
    </location>
</feature>
<dbReference type="GO" id="GO:0035556">
    <property type="term" value="P:intracellular signal transduction"/>
    <property type="evidence" value="ECO:0007669"/>
    <property type="project" value="InterPro"/>
</dbReference>
<dbReference type="Gene3D" id="1.10.1240.60">
    <property type="match status" value="1"/>
</dbReference>
<accession>A0A3B3BPC5</accession>
<dbReference type="Gene3D" id="1.10.10.10">
    <property type="entry name" value="Winged helix-like DNA-binding domain superfamily/Winged helix DNA-binding domain"/>
    <property type="match status" value="1"/>
</dbReference>
<dbReference type="PANTHER" id="PTHR45746:SF3">
    <property type="entry name" value="REGULATOR OF G-PROTEIN SIGNALING 11"/>
    <property type="match status" value="1"/>
</dbReference>
<dbReference type="InterPro" id="IPR036388">
    <property type="entry name" value="WH-like_DNA-bd_sf"/>
</dbReference>
<dbReference type="SMART" id="SM00224">
    <property type="entry name" value="GGL"/>
    <property type="match status" value="1"/>
</dbReference>
<dbReference type="SUPFAM" id="SSF48097">
    <property type="entry name" value="Regulator of G-protein signaling, RGS"/>
    <property type="match status" value="1"/>
</dbReference>
<evidence type="ECO:0000256" key="1">
    <source>
        <dbReference type="ARBA" id="ARBA00022700"/>
    </source>
</evidence>
<feature type="region of interest" description="Disordered" evidence="2">
    <location>
        <begin position="416"/>
        <end position="443"/>
    </location>
</feature>
<dbReference type="CDD" id="cd04450">
    <property type="entry name" value="DEP_RGS7-like"/>
    <property type="match status" value="1"/>
</dbReference>
<dbReference type="GO" id="GO:0005096">
    <property type="term" value="F:GTPase activator activity"/>
    <property type="evidence" value="ECO:0007669"/>
    <property type="project" value="TreeGrafter"/>
</dbReference>
<organism evidence="5 6">
    <name type="scientific">Oryzias melastigma</name>
    <name type="common">Marine medaka</name>
    <dbReference type="NCBI Taxonomy" id="30732"/>
    <lineage>
        <taxon>Eukaryota</taxon>
        <taxon>Metazoa</taxon>
        <taxon>Chordata</taxon>
        <taxon>Craniata</taxon>
        <taxon>Vertebrata</taxon>
        <taxon>Euteleostomi</taxon>
        <taxon>Actinopterygii</taxon>
        <taxon>Neopterygii</taxon>
        <taxon>Teleostei</taxon>
        <taxon>Neoteleostei</taxon>
        <taxon>Acanthomorphata</taxon>
        <taxon>Ovalentaria</taxon>
        <taxon>Atherinomorphae</taxon>
        <taxon>Beloniformes</taxon>
        <taxon>Adrianichthyidae</taxon>
        <taxon>Oryziinae</taxon>
        <taxon>Oryzias</taxon>
    </lineage>
</organism>
<dbReference type="GO" id="GO:0009968">
    <property type="term" value="P:negative regulation of signal transduction"/>
    <property type="evidence" value="ECO:0007669"/>
    <property type="project" value="UniProtKB-KW"/>
</dbReference>
<dbReference type="SMART" id="SM00315">
    <property type="entry name" value="RGS"/>
    <property type="match status" value="1"/>
</dbReference>
<dbReference type="GO" id="GO:0008277">
    <property type="term" value="P:regulation of G protein-coupled receptor signaling pathway"/>
    <property type="evidence" value="ECO:0007669"/>
    <property type="project" value="InterPro"/>
</dbReference>
<name>A0A3B3BPC5_ORYME</name>
<evidence type="ECO:0000259" key="4">
    <source>
        <dbReference type="PROSITE" id="PS50186"/>
    </source>
</evidence>
<dbReference type="FunFam" id="1.10.167.10:FF:000001">
    <property type="entry name" value="Putative regulator of g-protein signaling 12"/>
    <property type="match status" value="1"/>
</dbReference>
<dbReference type="Proteomes" id="UP000261560">
    <property type="component" value="Unplaced"/>
</dbReference>
<dbReference type="Pfam" id="PF00615">
    <property type="entry name" value="RGS"/>
    <property type="match status" value="1"/>
</dbReference>
<proteinExistence type="predicted"/>
<dbReference type="InterPro" id="IPR047016">
    <property type="entry name" value="RGS6/7/9/11"/>
</dbReference>
<dbReference type="InterPro" id="IPR044926">
    <property type="entry name" value="RGS_subdomain_2"/>
</dbReference>
<dbReference type="CDD" id="cd00068">
    <property type="entry name" value="GGL"/>
    <property type="match status" value="1"/>
</dbReference>
<keyword evidence="6" id="KW-1185">Reference proteome</keyword>
<sequence>MTINTMAKGGWQREQMICFRKMEKMIVAMQDPDMGMKLRNQRLLITVIPHAMTGHDVIMWLIHKYSVCEEEALHLGGMLVKYGYIYPLKEPRSLVLQPDESPYRFQTPYFWTSSRWPASELDYAIYLAKKNIRKQGELMEYEKERYSLLHKKINHTWDFVVMQAREQLRASKQRRKADRIVLECQEQAYWLINRPPVRLSLFLCILLLQIDVCRRALGRNRVKSSICLEGFLKYSEQYQNHDPIMQGCLPSNPWISDDTAHWTMNTEMVPVPTRLRVERWSFSFMELLNDAMGRREFMLYLEKEFSAENLCFWQACEEIRHGESSKIVEKVEEVYKNFLAPGAARWVNIDSKTMDKTLEGIKQPHRFVLDDAQMHIYFLMKKDSYPRYLKSDLYKNMLAKAIVPQETKKSVFPFMRRQRHSSPSPAQAVAQATEEDGRNKGAG</sequence>
<dbReference type="PROSITE" id="PS50186">
    <property type="entry name" value="DEP"/>
    <property type="match status" value="1"/>
</dbReference>
<dbReference type="InterPro" id="IPR036284">
    <property type="entry name" value="GGL_sf"/>
</dbReference>
<dbReference type="InterPro" id="IPR015898">
    <property type="entry name" value="G-protein_gamma-like_dom"/>
</dbReference>
<dbReference type="PRINTS" id="PR01301">
    <property type="entry name" value="RGSPROTEIN"/>
</dbReference>
<dbReference type="InterPro" id="IPR047017">
    <property type="entry name" value="RGS6/7/9/11_DHEX_sf"/>
</dbReference>
<dbReference type="GO" id="GO:0043005">
    <property type="term" value="C:neuron projection"/>
    <property type="evidence" value="ECO:0007669"/>
    <property type="project" value="TreeGrafter"/>
</dbReference>
<dbReference type="SUPFAM" id="SSF46785">
    <property type="entry name" value="Winged helix' DNA-binding domain"/>
    <property type="match status" value="1"/>
</dbReference>
<dbReference type="InterPro" id="IPR040759">
    <property type="entry name" value="RGS_DHEX"/>
</dbReference>
<evidence type="ECO:0000256" key="2">
    <source>
        <dbReference type="SAM" id="MobiDB-lite"/>
    </source>
</evidence>
<feature type="domain" description="RGS" evidence="3">
    <location>
        <begin position="283"/>
        <end position="398"/>
    </location>
</feature>
<dbReference type="AlphaFoldDB" id="A0A3B3BPC5"/>
<dbReference type="SMART" id="SM00049">
    <property type="entry name" value="DEP"/>
    <property type="match status" value="1"/>
</dbReference>
<reference evidence="5" key="1">
    <citation type="submission" date="2025-08" db="UniProtKB">
        <authorList>
            <consortium name="Ensembl"/>
        </authorList>
    </citation>
    <scope>IDENTIFICATION</scope>
</reference>
<dbReference type="InterPro" id="IPR000591">
    <property type="entry name" value="DEP_dom"/>
</dbReference>
<reference evidence="5" key="2">
    <citation type="submission" date="2025-09" db="UniProtKB">
        <authorList>
            <consortium name="Ensembl"/>
        </authorList>
    </citation>
    <scope>IDENTIFICATION</scope>
</reference>
<dbReference type="GeneTree" id="ENSGT00940000160198"/>
<protein>
    <submittedName>
        <fullName evidence="5">Regulator of G protein signaling 11</fullName>
    </submittedName>
</protein>
<dbReference type="SUPFAM" id="SSF48670">
    <property type="entry name" value="Transducin (heterotrimeric G protein), gamma chain"/>
    <property type="match status" value="1"/>
</dbReference>
<dbReference type="GO" id="GO:0005886">
    <property type="term" value="C:plasma membrane"/>
    <property type="evidence" value="ECO:0007669"/>
    <property type="project" value="TreeGrafter"/>
</dbReference>
<evidence type="ECO:0000313" key="5">
    <source>
        <dbReference type="Ensembl" id="ENSOMEP00000006977.1"/>
    </source>
</evidence>
<dbReference type="SMART" id="SM01224">
    <property type="entry name" value="G_gamma"/>
    <property type="match status" value="1"/>
</dbReference>
<feature type="compositionally biased region" description="Low complexity" evidence="2">
    <location>
        <begin position="421"/>
        <end position="432"/>
    </location>
</feature>
<evidence type="ECO:0000313" key="6">
    <source>
        <dbReference type="Proteomes" id="UP000261560"/>
    </source>
</evidence>
<dbReference type="Pfam" id="PF18148">
    <property type="entry name" value="RGS_DHEX"/>
    <property type="match status" value="1"/>
</dbReference>
<dbReference type="PROSITE" id="PS50132">
    <property type="entry name" value="RGS"/>
    <property type="match status" value="1"/>
</dbReference>
<dbReference type="GO" id="GO:0007186">
    <property type="term" value="P:G protein-coupled receptor signaling pathway"/>
    <property type="evidence" value="ECO:0007669"/>
    <property type="project" value="InterPro"/>
</dbReference>